<name>A0AB38YHV6_9GAMM</name>
<feature type="transmembrane region" description="Helical" evidence="6">
    <location>
        <begin position="156"/>
        <end position="178"/>
    </location>
</feature>
<evidence type="ECO:0000256" key="4">
    <source>
        <dbReference type="ARBA" id="ARBA00022989"/>
    </source>
</evidence>
<organism evidence="7">
    <name type="scientific">Salinispirillum sp. LH 10-3-1</name>
    <dbReference type="NCBI Taxonomy" id="2952525"/>
    <lineage>
        <taxon>Bacteria</taxon>
        <taxon>Pseudomonadati</taxon>
        <taxon>Pseudomonadota</taxon>
        <taxon>Gammaproteobacteria</taxon>
        <taxon>Oceanospirillales</taxon>
        <taxon>Saccharospirillaceae</taxon>
        <taxon>Salinispirillum</taxon>
    </lineage>
</organism>
<evidence type="ECO:0000256" key="2">
    <source>
        <dbReference type="ARBA" id="ARBA00022475"/>
    </source>
</evidence>
<feature type="transmembrane region" description="Helical" evidence="6">
    <location>
        <begin position="118"/>
        <end position="136"/>
    </location>
</feature>
<keyword evidence="4 6" id="KW-1133">Transmembrane helix</keyword>
<feature type="transmembrane region" description="Helical" evidence="6">
    <location>
        <begin position="184"/>
        <end position="201"/>
    </location>
</feature>
<evidence type="ECO:0000256" key="5">
    <source>
        <dbReference type="ARBA" id="ARBA00023136"/>
    </source>
</evidence>
<keyword evidence="3 6" id="KW-0812">Transmembrane</keyword>
<keyword evidence="5 6" id="KW-0472">Membrane</keyword>
<dbReference type="RefSeq" id="WP_304996170.1">
    <property type="nucleotide sequence ID" value="NZ_CP101717.1"/>
</dbReference>
<gene>
    <name evidence="7" type="ORF">NFC81_03585</name>
</gene>
<dbReference type="GO" id="GO:0005886">
    <property type="term" value="C:plasma membrane"/>
    <property type="evidence" value="ECO:0007669"/>
    <property type="project" value="UniProtKB-SubCell"/>
</dbReference>
<comment type="subcellular location">
    <subcellularLocation>
        <location evidence="1">Cell membrane</location>
        <topology evidence="1">Multi-pass membrane protein</topology>
    </subcellularLocation>
</comment>
<dbReference type="EMBL" id="CP101717">
    <property type="protein sequence ID" value="WLD58883.1"/>
    <property type="molecule type" value="Genomic_DNA"/>
</dbReference>
<evidence type="ECO:0000313" key="7">
    <source>
        <dbReference type="EMBL" id="WLD58883.1"/>
    </source>
</evidence>
<proteinExistence type="predicted"/>
<reference evidence="7" key="1">
    <citation type="submission" date="2022-07" db="EMBL/GenBank/DDBJ databases">
        <title>Complete genome sequence of Salinispirillum sp. LH10-3-1 capable of multiple carbohydrate inversion isolated from a soda lake.</title>
        <authorList>
            <person name="Liu J."/>
            <person name="Zhai Y."/>
            <person name="Zhang H."/>
            <person name="Yang H."/>
            <person name="Qu J."/>
            <person name="Li J."/>
        </authorList>
    </citation>
    <scope>NUCLEOTIDE SEQUENCE</scope>
    <source>
        <strain evidence="7">LH 10-3-1</strain>
    </source>
</reference>
<protein>
    <submittedName>
        <fullName evidence="7">YitT family protein</fullName>
    </submittedName>
</protein>
<dbReference type="PANTHER" id="PTHR33545">
    <property type="entry name" value="UPF0750 MEMBRANE PROTEIN YITT-RELATED"/>
    <property type="match status" value="1"/>
</dbReference>
<feature type="transmembrane region" description="Helical" evidence="6">
    <location>
        <begin position="24"/>
        <end position="43"/>
    </location>
</feature>
<accession>A0AB38YHV6</accession>
<feature type="transmembrane region" description="Helical" evidence="6">
    <location>
        <begin position="93"/>
        <end position="112"/>
    </location>
</feature>
<evidence type="ECO:0000256" key="1">
    <source>
        <dbReference type="ARBA" id="ARBA00004651"/>
    </source>
</evidence>
<feature type="transmembrane region" description="Helical" evidence="6">
    <location>
        <begin position="63"/>
        <end position="81"/>
    </location>
</feature>
<dbReference type="PANTHER" id="PTHR33545:SF5">
    <property type="entry name" value="UPF0750 MEMBRANE PROTEIN YITT"/>
    <property type="match status" value="1"/>
</dbReference>
<evidence type="ECO:0000256" key="6">
    <source>
        <dbReference type="SAM" id="Phobius"/>
    </source>
</evidence>
<dbReference type="InterPro" id="IPR003740">
    <property type="entry name" value="YitT"/>
</dbReference>
<dbReference type="InterPro" id="IPR051461">
    <property type="entry name" value="UPF0750_membrane"/>
</dbReference>
<keyword evidence="2" id="KW-1003">Cell membrane</keyword>
<dbReference type="AlphaFoldDB" id="A0AB38YHV6"/>
<sequence length="211" mass="22858">MIMTQEYDTPGFEGQKHTLVEDGIALVLGTLFVSLGVTLYSHAMLLTGSTAGLAFLIQYSSSWSFGPIFFLLNLPFYALAIIKMGWKFTIKTFTAVALLSAFSEAMPLLVSFEHLNAAYAAILGGCLFGVGILMLFRHRASLGGINILALYLQDRFGIRAGTFQMGVDAVILCIAFALLPWPQVLLSVLGAISMNLILTINHKPGRYVGVS</sequence>
<evidence type="ECO:0000256" key="3">
    <source>
        <dbReference type="ARBA" id="ARBA00022692"/>
    </source>
</evidence>
<dbReference type="Pfam" id="PF02588">
    <property type="entry name" value="YitT_membrane"/>
    <property type="match status" value="1"/>
</dbReference>